<proteinExistence type="predicted"/>
<comment type="caution">
    <text evidence="1">The sequence shown here is derived from an EMBL/GenBank/DDBJ whole genome shotgun (WGS) entry which is preliminary data.</text>
</comment>
<organism evidence="1 2">
    <name type="scientific">Daphnia magna</name>
    <dbReference type="NCBI Taxonomy" id="35525"/>
    <lineage>
        <taxon>Eukaryota</taxon>
        <taxon>Metazoa</taxon>
        <taxon>Ecdysozoa</taxon>
        <taxon>Arthropoda</taxon>
        <taxon>Crustacea</taxon>
        <taxon>Branchiopoda</taxon>
        <taxon>Diplostraca</taxon>
        <taxon>Cladocera</taxon>
        <taxon>Anomopoda</taxon>
        <taxon>Daphniidae</taxon>
        <taxon>Daphnia</taxon>
    </lineage>
</organism>
<dbReference type="PANTHER" id="PTHR47331">
    <property type="entry name" value="PHD-TYPE DOMAIN-CONTAINING PROTEIN"/>
    <property type="match status" value="1"/>
</dbReference>
<name>A0ABQ9ZLX1_9CRUS</name>
<protein>
    <submittedName>
        <fullName evidence="1">Uncharacterized protein</fullName>
    </submittedName>
</protein>
<keyword evidence="2" id="KW-1185">Reference proteome</keyword>
<evidence type="ECO:0000313" key="1">
    <source>
        <dbReference type="EMBL" id="KAK4013891.1"/>
    </source>
</evidence>
<sequence>MYSVVWDRLDAVYGRIEIPPVKNQDVASLKTFANRLHGAVVTLSQSRYAYELHSRTTLIAIEAKLTTSFKEKWREKRKRTGAELNVLDLDDWIVPVRISVGARWVDTFRFLDTESDTTLIRSDVVKKLGLVGQPKPINVCSYKGATSNVQALVVNFSLSSVDGTSRFEVKHAFAVDNFKVTLNP</sequence>
<accession>A0ABQ9ZLX1</accession>
<reference evidence="1 2" key="1">
    <citation type="journal article" date="2023" name="Nucleic Acids Res.">
        <title>The hologenome of Daphnia magna reveals possible DNA methylation and microbiome-mediated evolution of the host genome.</title>
        <authorList>
            <person name="Chaturvedi A."/>
            <person name="Li X."/>
            <person name="Dhandapani V."/>
            <person name="Marshall H."/>
            <person name="Kissane S."/>
            <person name="Cuenca-Cambronero M."/>
            <person name="Asole G."/>
            <person name="Calvet F."/>
            <person name="Ruiz-Romero M."/>
            <person name="Marangio P."/>
            <person name="Guigo R."/>
            <person name="Rago D."/>
            <person name="Mirbahai L."/>
            <person name="Eastwood N."/>
            <person name="Colbourne J.K."/>
            <person name="Zhou J."/>
            <person name="Mallon E."/>
            <person name="Orsini L."/>
        </authorList>
    </citation>
    <scope>NUCLEOTIDE SEQUENCE [LARGE SCALE GENOMIC DNA]</scope>
    <source>
        <strain evidence="1">LRV0_1</strain>
    </source>
</reference>
<evidence type="ECO:0000313" key="2">
    <source>
        <dbReference type="Proteomes" id="UP001234178"/>
    </source>
</evidence>
<dbReference type="EMBL" id="JAOYFB010000004">
    <property type="protein sequence ID" value="KAK4013891.1"/>
    <property type="molecule type" value="Genomic_DNA"/>
</dbReference>
<gene>
    <name evidence="1" type="ORF">OUZ56_026443</name>
</gene>
<dbReference type="Proteomes" id="UP001234178">
    <property type="component" value="Unassembled WGS sequence"/>
</dbReference>